<evidence type="ECO:0000256" key="5">
    <source>
        <dbReference type="ARBA" id="ARBA00022741"/>
    </source>
</evidence>
<dbReference type="PANTHER" id="PTHR24223:SF356">
    <property type="entry name" value="ATP-BINDING CASSETTE TRANSPORTER ABC4"/>
    <property type="match status" value="1"/>
</dbReference>
<evidence type="ECO:0000256" key="2">
    <source>
        <dbReference type="ARBA" id="ARBA00022448"/>
    </source>
</evidence>
<evidence type="ECO:0000256" key="3">
    <source>
        <dbReference type="ARBA" id="ARBA00022692"/>
    </source>
</evidence>
<dbReference type="PROSITE" id="PS00211">
    <property type="entry name" value="ABC_TRANSPORTER_1"/>
    <property type="match status" value="2"/>
</dbReference>
<feature type="region of interest" description="Disordered" evidence="9">
    <location>
        <begin position="412"/>
        <end position="432"/>
    </location>
</feature>
<feature type="transmembrane region" description="Helical" evidence="10">
    <location>
        <begin position="1066"/>
        <end position="1087"/>
    </location>
</feature>
<feature type="region of interest" description="Disordered" evidence="9">
    <location>
        <begin position="1609"/>
        <end position="1632"/>
    </location>
</feature>
<dbReference type="SMART" id="SM00382">
    <property type="entry name" value="AAA"/>
    <property type="match status" value="2"/>
</dbReference>
<dbReference type="GO" id="GO:0016020">
    <property type="term" value="C:membrane"/>
    <property type="evidence" value="ECO:0007669"/>
    <property type="project" value="UniProtKB-SubCell"/>
</dbReference>
<feature type="transmembrane region" description="Helical" evidence="10">
    <location>
        <begin position="177"/>
        <end position="195"/>
    </location>
</feature>
<dbReference type="OrthoDB" id="6500128at2759"/>
<feature type="transmembrane region" description="Helical" evidence="10">
    <location>
        <begin position="483"/>
        <end position="501"/>
    </location>
</feature>
<feature type="domain" description="ABC transporter" evidence="11">
    <location>
        <begin position="1259"/>
        <end position="1483"/>
    </location>
</feature>
<organism evidence="13 14">
    <name type="scientific">Pseudallescheria apiosperma</name>
    <name type="common">Scedosporium apiospermum</name>
    <dbReference type="NCBI Taxonomy" id="563466"/>
    <lineage>
        <taxon>Eukaryota</taxon>
        <taxon>Fungi</taxon>
        <taxon>Dikarya</taxon>
        <taxon>Ascomycota</taxon>
        <taxon>Pezizomycotina</taxon>
        <taxon>Sordariomycetes</taxon>
        <taxon>Hypocreomycetidae</taxon>
        <taxon>Microascales</taxon>
        <taxon>Microascaceae</taxon>
        <taxon>Scedosporium</taxon>
    </lineage>
</organism>
<dbReference type="InterPro" id="IPR017871">
    <property type="entry name" value="ABC_transporter-like_CS"/>
</dbReference>
<feature type="transmembrane region" description="Helical" evidence="10">
    <location>
        <begin position="146"/>
        <end position="165"/>
    </location>
</feature>
<protein>
    <recommendedName>
        <fullName evidence="15">ABC transporter</fullName>
    </recommendedName>
</protein>
<dbReference type="GeneID" id="27726242"/>
<feature type="compositionally biased region" description="Basic and acidic residues" evidence="9">
    <location>
        <begin position="2167"/>
        <end position="2192"/>
    </location>
</feature>
<gene>
    <name evidence="13" type="ORF">SAPIO_CDS7170</name>
</gene>
<dbReference type="CDD" id="cd18596">
    <property type="entry name" value="ABC_6TM_VMR1_D1_like"/>
    <property type="match status" value="1"/>
</dbReference>
<feature type="compositionally biased region" description="Basic residues" evidence="9">
    <location>
        <begin position="421"/>
        <end position="432"/>
    </location>
</feature>
<keyword evidence="4" id="KW-0677">Repeat</keyword>
<evidence type="ECO:0008006" key="15">
    <source>
        <dbReference type="Google" id="ProtNLM"/>
    </source>
</evidence>
<feature type="region of interest" description="Disordered" evidence="9">
    <location>
        <begin position="1228"/>
        <end position="1254"/>
    </location>
</feature>
<dbReference type="EMBL" id="JOWA01000110">
    <property type="protein sequence ID" value="KEZ41107.1"/>
    <property type="molecule type" value="Genomic_DNA"/>
</dbReference>
<dbReference type="Pfam" id="PF00664">
    <property type="entry name" value="ABC_membrane"/>
    <property type="match status" value="2"/>
</dbReference>
<dbReference type="SUPFAM" id="SSF90123">
    <property type="entry name" value="ABC transporter transmembrane region"/>
    <property type="match status" value="2"/>
</dbReference>
<comment type="subcellular location">
    <subcellularLocation>
        <location evidence="1">Membrane</location>
        <topology evidence="1">Multi-pass membrane protein</topology>
    </subcellularLocation>
</comment>
<keyword evidence="6" id="KW-0067">ATP-binding</keyword>
<dbReference type="FunFam" id="1.20.1560.10:FF:000013">
    <property type="entry name" value="ABC transporter C family member 2"/>
    <property type="match status" value="1"/>
</dbReference>
<feature type="transmembrane region" description="Helical" evidence="10">
    <location>
        <begin position="1156"/>
        <end position="1175"/>
    </location>
</feature>
<dbReference type="GO" id="GO:0005524">
    <property type="term" value="F:ATP binding"/>
    <property type="evidence" value="ECO:0007669"/>
    <property type="project" value="UniProtKB-KW"/>
</dbReference>
<dbReference type="Proteomes" id="UP000028545">
    <property type="component" value="Unassembled WGS sequence"/>
</dbReference>
<evidence type="ECO:0000256" key="10">
    <source>
        <dbReference type="SAM" id="Phobius"/>
    </source>
</evidence>
<evidence type="ECO:0000256" key="8">
    <source>
        <dbReference type="ARBA" id="ARBA00023136"/>
    </source>
</evidence>
<evidence type="ECO:0000259" key="12">
    <source>
        <dbReference type="PROSITE" id="PS50929"/>
    </source>
</evidence>
<feature type="region of interest" description="Disordered" evidence="9">
    <location>
        <begin position="2165"/>
        <end position="2198"/>
    </location>
</feature>
<dbReference type="HOGENOM" id="CLU_231065_0_0_1"/>
<reference evidence="13 14" key="1">
    <citation type="journal article" date="2014" name="Genome Announc.">
        <title>Draft genome sequence of the pathogenic fungus Scedosporium apiospermum.</title>
        <authorList>
            <person name="Vandeputte P."/>
            <person name="Ghamrawi S."/>
            <person name="Rechenmann M."/>
            <person name="Iltis A."/>
            <person name="Giraud S."/>
            <person name="Fleury M."/>
            <person name="Thornton C."/>
            <person name="Delhaes L."/>
            <person name="Meyer W."/>
            <person name="Papon N."/>
            <person name="Bouchara J.P."/>
        </authorList>
    </citation>
    <scope>NUCLEOTIDE SEQUENCE [LARGE SCALE GENOMIC DNA]</scope>
    <source>
        <strain evidence="13 14">IHEM 14462</strain>
    </source>
</reference>
<dbReference type="SUPFAM" id="SSF52540">
    <property type="entry name" value="P-loop containing nucleoside triphosphate hydrolases"/>
    <property type="match status" value="2"/>
</dbReference>
<dbReference type="GO" id="GO:0005737">
    <property type="term" value="C:cytoplasm"/>
    <property type="evidence" value="ECO:0007669"/>
    <property type="project" value="UniProtKB-ARBA"/>
</dbReference>
<dbReference type="CDD" id="cd03250">
    <property type="entry name" value="ABCC_MRP_domain1"/>
    <property type="match status" value="1"/>
</dbReference>
<feature type="transmembrane region" description="Helical" evidence="10">
    <location>
        <begin position="966"/>
        <end position="983"/>
    </location>
</feature>
<keyword evidence="2" id="KW-0813">Transport</keyword>
<feature type="transmembrane region" description="Helical" evidence="10">
    <location>
        <begin position="457"/>
        <end position="477"/>
    </location>
</feature>
<evidence type="ECO:0000259" key="11">
    <source>
        <dbReference type="PROSITE" id="PS50893"/>
    </source>
</evidence>
<comment type="caution">
    <text evidence="13">The sequence shown here is derived from an EMBL/GenBank/DDBJ whole genome shotgun (WGS) entry which is preliminary data.</text>
</comment>
<evidence type="ECO:0000313" key="13">
    <source>
        <dbReference type="EMBL" id="KEZ41107.1"/>
    </source>
</evidence>
<name>A0A084G195_PSEDA</name>
<dbReference type="KEGG" id="sapo:SAPIO_CDS7170"/>
<dbReference type="InterPro" id="IPR011527">
    <property type="entry name" value="ABC1_TM_dom"/>
</dbReference>
<dbReference type="InterPro" id="IPR003593">
    <property type="entry name" value="AAA+_ATPase"/>
</dbReference>
<dbReference type="InterPro" id="IPR027417">
    <property type="entry name" value="P-loop_NTPase"/>
</dbReference>
<keyword evidence="3 10" id="KW-0812">Transmembrane</keyword>
<dbReference type="RefSeq" id="XP_016640906.1">
    <property type="nucleotide sequence ID" value="XM_016789079.1"/>
</dbReference>
<feature type="domain" description="ABC transmembrane type-1" evidence="12">
    <location>
        <begin position="932"/>
        <end position="1210"/>
    </location>
</feature>
<feature type="transmembrane region" description="Helical" evidence="10">
    <location>
        <begin position="920"/>
        <end position="946"/>
    </location>
</feature>
<keyword evidence="5" id="KW-0547">Nucleotide-binding</keyword>
<feature type="transmembrane region" description="Helical" evidence="10">
    <location>
        <begin position="361"/>
        <end position="383"/>
    </location>
</feature>
<dbReference type="Pfam" id="PF00005">
    <property type="entry name" value="ABC_tran"/>
    <property type="match status" value="2"/>
</dbReference>
<evidence type="ECO:0000256" key="6">
    <source>
        <dbReference type="ARBA" id="ARBA00022840"/>
    </source>
</evidence>
<dbReference type="PROSITE" id="PS50929">
    <property type="entry name" value="ABC_TM1F"/>
    <property type="match status" value="2"/>
</dbReference>
<dbReference type="GO" id="GO:0140359">
    <property type="term" value="F:ABC-type transporter activity"/>
    <property type="evidence" value="ECO:0007669"/>
    <property type="project" value="InterPro"/>
</dbReference>
<dbReference type="CDD" id="cd18604">
    <property type="entry name" value="ABC_6TM_VMR1_D2_like"/>
    <property type="match status" value="1"/>
</dbReference>
<evidence type="ECO:0000256" key="9">
    <source>
        <dbReference type="SAM" id="MobiDB-lite"/>
    </source>
</evidence>
<feature type="transmembrane region" description="Helical" evidence="10">
    <location>
        <begin position="207"/>
        <end position="224"/>
    </location>
</feature>
<accession>A0A084G195</accession>
<dbReference type="InterPro" id="IPR036640">
    <property type="entry name" value="ABC1_TM_sf"/>
</dbReference>
<evidence type="ECO:0000313" key="14">
    <source>
        <dbReference type="Proteomes" id="UP000028545"/>
    </source>
</evidence>
<feature type="domain" description="ABC transporter" evidence="11">
    <location>
        <begin position="650"/>
        <end position="873"/>
    </location>
</feature>
<sequence>MNINQTIAAWPVDRHQFYSGLPQNSFLSYDAISSFVIGDILLGPTSGYGLIPNSPVPSDTLQWIRHLGDVARSGYLQVTIVVVSIISVFRDLARLRRNNPHAYYQSTCQASRRIKTPLAYELCSLTTQALAAALLTTSGLRGMTHWTNAAAGIYILVFGLIRVSCRSHWRFIALHQANFVSFFLLLLLVSTHWLPCIQSSVSCNARTPLGAGSLALALSVVIAFSTPREWPSPFADHDGIAEVKHDMPPSPEETCSWLSYYCSYEWFTPTVWRGCTSSLPKEKLPNLPWYDHPALLLKRVRRARQWGKNTFWTTIKLTQSELLLMTTWACSSFVLEIVPPFTLYMLLDYIDNPQDAVYRPWVWLALIFLGPTARSITWQQYIFTSTRLIIRIKSALTQELYHRLMESMELEEEQNQSAQPSKKKKNKNKKKQIGTATGRLANMISSDIDAIFKARDVILVCIATPLNATIAIIALYGVVGWPAFVAAFILVTSTVVSVYTAQAMMKAQFKIRDAQDSRISLISEYLSLIRAVKYFAWERFATDKIQAARNVEQIYLWKYVILNTAINIVNSSFPYAALLAVFCIRILVQKQPLTSSVAFTTVALVKNLRSRLNMASFLSKNITAAIVAFKRLDSHYDRCQPLQKYPSGPLRVQGGTFISSSTAVFKLKNITIDFVENGLNVVTGQSGSGKTSLLLSLLGETIKEAGQVTRPADVGYTPQTAWLQNDTIQNNIVLEEAFEKVRYRKVVECCCLEPDFDQLPAGDQTIAGENGTSLSGGQRARVSLARALYSKASVLLLDDIFSALDAKTAAGIWELCFCSDLLNGRTVVLVTQVPWIAAQSDLEIILENGSVLSIEQHIGVVRKPVSVEMALATDEGLNAPDSSNLSGETIAPAVGNGKSADVVDAEMEARPAARMIYRQYIAYWGSPFFVSACIVVIILGAATVPLGNLWIAIWTGAYEKGEVINAGYYLGVYAAIIMGETVLSNAPLIMSKFGGWIAARTIHQKLVQAVLGAPLSWYTDIPVGRVVNRFSRDIASLDNQLPYLANMVLWQGVTLVYRLASIGSVLPVFIVPSAATCLIGIVVGEMYTRTGVILRRLDSSTQSPVFSQFSDTLTGLAVIRARENLPSKFGKILVERLLLWSTAAESLYNANRWVGVRIDLVTSLVSLGAAVLALAKADTTSSGLIGFSLVNATGLSHTILLLVRSTNDLEVELQSFDRLQEYLEVKAEDASDDPLPEEGAPESESGPVIPHDWPSKGEIEFRNVTIRYDPEGPDILSDINLKLRSGERVAIVGRTGSGKSTEPVLFGGTVESNLDPSGLVSEETLQRVIDSTKSVASFQYRHSSHDGGDADGPDDDSGQSTPTWSPQGLSLTALVSAKGENFSHGQRQVLSLGRALVRKSKLMLLDEATANMDHETDKVIQDVLSREVEEGDEDRTLVTIAHRLRTILDYDRVVVMGDGRILEIGSPHDLYNAHGHFYNMPTNQPSTPSVGHFADPFESPFEFYQHGLGMTKLSISPRTAIHAIRGLALGTSCSLILISEERLKRLELARKVVDNGKLIKSQRCYNPGGAVAAMAQLEHTHAELSRVETNMAAVDLGLQGFTTKVGVDEEEEVRTISQPSTQRRRPSRTSQGLGIESSFREMHFPIGEAQAFVVAANYPAKKPTREAVQFQRDHEGWSQLPKIPEEALERARSLLCDFRLQDDLDGAQRVLDTLCHHPSIDNRDLAGTDAKFVLRGLLSPSSVNPSQRRSGRRFRLAVFMFWDQYRKGSPEEKATLLGLLADIFRHEDAGRDIQSFLATSHLQFGRHMTSKILVVNVAKLYRRQGEGGALDQWISRADKAGVPIHESHLGRTLMKEWETEDCAKDLQQGAGVPKQNASISKLKEDLRRPVRMLLQQQDETQYRVFGRMDEAAKRYQWNQVLDAYSNGLNEGMTMSDPCLRLAVEAAVELEGVHSTKALQLLEQAHGRSLDVAPIVQTLLLARFDAIGDEQVAVREQKAKGHAYRSMQSLLETVRPFYNPPSELVYNRAIRVCLRAWELNETRELCLQLASEYWGGDALYVVYNFASLLTVAARTKDYELLQRLLEALPWRPYQGHPICKQVLKEARLSIRRWAEQATTEEDRRRHEDALGYIEIAYQNVLKTRSGVHRQLRAGMKKQAFAVLTPGHVVDKNGNRDKRSQGKGHEVSGGDSRPEQGGARWLFDIYDEVLKTENPK</sequence>
<keyword evidence="8 10" id="KW-0472">Membrane</keyword>
<evidence type="ECO:0000256" key="4">
    <source>
        <dbReference type="ARBA" id="ARBA00022737"/>
    </source>
</evidence>
<evidence type="ECO:0000256" key="7">
    <source>
        <dbReference type="ARBA" id="ARBA00022989"/>
    </source>
</evidence>
<dbReference type="PANTHER" id="PTHR24223">
    <property type="entry name" value="ATP-BINDING CASSETTE SUB-FAMILY C"/>
    <property type="match status" value="1"/>
</dbReference>
<dbReference type="PROSITE" id="PS50893">
    <property type="entry name" value="ABC_TRANSPORTER_2"/>
    <property type="match status" value="2"/>
</dbReference>
<keyword evidence="7 10" id="KW-1133">Transmembrane helix</keyword>
<dbReference type="Gene3D" id="1.20.1560.10">
    <property type="entry name" value="ABC transporter type 1, transmembrane domain"/>
    <property type="match status" value="2"/>
</dbReference>
<dbReference type="InterPro" id="IPR003439">
    <property type="entry name" value="ABC_transporter-like_ATP-bd"/>
</dbReference>
<dbReference type="Gene3D" id="3.40.50.300">
    <property type="entry name" value="P-loop containing nucleotide triphosphate hydrolases"/>
    <property type="match status" value="3"/>
</dbReference>
<dbReference type="VEuPathDB" id="FungiDB:SAPIO_CDS7170"/>
<feature type="region of interest" description="Disordered" evidence="9">
    <location>
        <begin position="1338"/>
        <end position="1367"/>
    </location>
</feature>
<dbReference type="InterPro" id="IPR050173">
    <property type="entry name" value="ABC_transporter_C-like"/>
</dbReference>
<proteinExistence type="predicted"/>
<keyword evidence="14" id="KW-1185">Reference proteome</keyword>
<feature type="transmembrane region" description="Helical" evidence="10">
    <location>
        <begin position="322"/>
        <end position="341"/>
    </location>
</feature>
<feature type="domain" description="ABC transmembrane type-1" evidence="12">
    <location>
        <begin position="323"/>
        <end position="624"/>
    </location>
</feature>
<evidence type="ECO:0000256" key="1">
    <source>
        <dbReference type="ARBA" id="ARBA00004141"/>
    </source>
</evidence>
<feature type="compositionally biased region" description="Acidic residues" evidence="9">
    <location>
        <begin position="1230"/>
        <end position="1241"/>
    </location>
</feature>
<dbReference type="GO" id="GO:0016887">
    <property type="term" value="F:ATP hydrolysis activity"/>
    <property type="evidence" value="ECO:0007669"/>
    <property type="project" value="InterPro"/>
</dbReference>